<dbReference type="RefSeq" id="WP_290264586.1">
    <property type="nucleotide sequence ID" value="NZ_JAUFQG010000006.1"/>
</dbReference>
<sequence>MTIDFSLPSSPTDFKVVFWGQANHGVERSDLAQGFAKLFKLRSNEQLKRFFSGRVVVLKSGLTEPQARAYVRAIEAIGGLCRIEKNQLVRLEGELARRQKPSFMRASLSADQMSLAPIEHQLPEVKPAPKAERRSMFEAREVNGHF</sequence>
<dbReference type="Proteomes" id="UP001595840">
    <property type="component" value="Unassembled WGS sequence"/>
</dbReference>
<protein>
    <recommendedName>
        <fullName evidence="3">BRCT domain-containing protein</fullName>
    </recommendedName>
</protein>
<reference evidence="2" key="1">
    <citation type="journal article" date="2019" name="Int. J. Syst. Evol. Microbiol.">
        <title>The Global Catalogue of Microorganisms (GCM) 10K type strain sequencing project: providing services to taxonomists for standard genome sequencing and annotation.</title>
        <authorList>
            <consortium name="The Broad Institute Genomics Platform"/>
            <consortium name="The Broad Institute Genome Sequencing Center for Infectious Disease"/>
            <person name="Wu L."/>
            <person name="Ma J."/>
        </authorList>
    </citation>
    <scope>NUCLEOTIDE SEQUENCE [LARGE SCALE GENOMIC DNA]</scope>
    <source>
        <strain evidence="2">CECT 8570</strain>
    </source>
</reference>
<accession>A0ABV8V0V1</accession>
<evidence type="ECO:0008006" key="3">
    <source>
        <dbReference type="Google" id="ProtNLM"/>
    </source>
</evidence>
<comment type="caution">
    <text evidence="1">The sequence shown here is derived from an EMBL/GenBank/DDBJ whole genome shotgun (WGS) entry which is preliminary data.</text>
</comment>
<name>A0ABV8V0V1_9GAMM</name>
<keyword evidence="2" id="KW-1185">Reference proteome</keyword>
<gene>
    <name evidence="1" type="ORF">ACFOX3_00570</name>
</gene>
<organism evidence="1 2">
    <name type="scientific">Simiduia curdlanivorans</name>
    <dbReference type="NCBI Taxonomy" id="1492769"/>
    <lineage>
        <taxon>Bacteria</taxon>
        <taxon>Pseudomonadati</taxon>
        <taxon>Pseudomonadota</taxon>
        <taxon>Gammaproteobacteria</taxon>
        <taxon>Cellvibrionales</taxon>
        <taxon>Cellvibrionaceae</taxon>
        <taxon>Simiduia</taxon>
    </lineage>
</organism>
<evidence type="ECO:0000313" key="2">
    <source>
        <dbReference type="Proteomes" id="UP001595840"/>
    </source>
</evidence>
<dbReference type="EMBL" id="JBHSCX010000001">
    <property type="protein sequence ID" value="MFC4360768.1"/>
    <property type="molecule type" value="Genomic_DNA"/>
</dbReference>
<evidence type="ECO:0000313" key="1">
    <source>
        <dbReference type="EMBL" id="MFC4360768.1"/>
    </source>
</evidence>
<proteinExistence type="predicted"/>